<organism evidence="9">
    <name type="scientific">Taylorella asinigenitalis 14/45</name>
    <dbReference type="NCBI Taxonomy" id="1091495"/>
    <lineage>
        <taxon>Bacteria</taxon>
        <taxon>Pseudomonadati</taxon>
        <taxon>Pseudomonadota</taxon>
        <taxon>Betaproteobacteria</taxon>
        <taxon>Burkholderiales</taxon>
        <taxon>Alcaligenaceae</taxon>
        <taxon>Taylorella</taxon>
    </lineage>
</organism>
<reference evidence="9" key="1">
    <citation type="journal article" date="2012" name="Vet. Microbiol.">
        <title>Comparative genomic analyses of the Taylorellae.</title>
        <authorList>
            <person name="Hauser H."/>
            <person name="Richter D.C."/>
            <person name="van Tonder A."/>
            <person name="Clark L."/>
            <person name="Preston A."/>
        </authorList>
    </citation>
    <scope>NUCLEOTIDE SEQUENCE</scope>
    <source>
        <strain evidence="9">14/45</strain>
    </source>
</reference>
<evidence type="ECO:0000256" key="1">
    <source>
        <dbReference type="ARBA" id="ARBA00004241"/>
    </source>
</evidence>
<feature type="non-terminal residue" evidence="9">
    <location>
        <position position="1"/>
    </location>
</feature>
<dbReference type="BioCyc" id="TASI1091495:G13GE-1413-MONOMER"/>
<dbReference type="InterPro" id="IPR045584">
    <property type="entry name" value="Pilin-like"/>
</dbReference>
<sequence>TLNVRLAKNLKGIESIDGLKEMSYDDMQDSSNDNKAVSVKSMKNYIEKYGTPGESGGSDFNGDAGGKEITNLKPGTKDDSAATVGQVKDANNKLRKDLEGKINTTRKDALGGAAMAMAVANLPQATIPGEKTVSVAAGIVDGRSAYAIGISTTSPTGRWKLRGSLTGSDQGQVGGGIGAGYSWK</sequence>
<protein>
    <submittedName>
        <fullName evidence="9">Putative adhesin/invasin</fullName>
    </submittedName>
</protein>
<evidence type="ECO:0000313" key="9">
    <source>
        <dbReference type="EMBL" id="CCG20198.1"/>
    </source>
</evidence>
<dbReference type="AlphaFoldDB" id="I7J2M2"/>
<dbReference type="Pfam" id="PF03895">
    <property type="entry name" value="YadA_anchor"/>
    <property type="match status" value="1"/>
</dbReference>
<evidence type="ECO:0000256" key="5">
    <source>
        <dbReference type="ARBA" id="ARBA00022729"/>
    </source>
</evidence>
<name>I7J2M2_9BURK</name>
<evidence type="ECO:0000256" key="2">
    <source>
        <dbReference type="ARBA" id="ARBA00004442"/>
    </source>
</evidence>
<dbReference type="HOGENOM" id="CLU_110272_0_0_4"/>
<evidence type="ECO:0000256" key="4">
    <source>
        <dbReference type="ARBA" id="ARBA00022692"/>
    </source>
</evidence>
<gene>
    <name evidence="9" type="ORF">KUM_1420</name>
</gene>
<feature type="domain" description="Trimeric autotransporter adhesin YadA-like C-terminal membrane anchor" evidence="8">
    <location>
        <begin position="123"/>
        <end position="183"/>
    </location>
</feature>
<evidence type="ECO:0000256" key="3">
    <source>
        <dbReference type="ARBA" id="ARBA00022452"/>
    </source>
</evidence>
<dbReference type="EMBL" id="HE681424">
    <property type="protein sequence ID" value="CCG20198.1"/>
    <property type="molecule type" value="Genomic_DNA"/>
</dbReference>
<keyword evidence="7" id="KW-0998">Cell outer membrane</keyword>
<keyword evidence="3" id="KW-1134">Transmembrane beta strand</keyword>
<evidence type="ECO:0000256" key="6">
    <source>
        <dbReference type="ARBA" id="ARBA00023136"/>
    </source>
</evidence>
<evidence type="ECO:0000256" key="7">
    <source>
        <dbReference type="ARBA" id="ARBA00023237"/>
    </source>
</evidence>
<dbReference type="GO" id="GO:0009986">
    <property type="term" value="C:cell surface"/>
    <property type="evidence" value="ECO:0007669"/>
    <property type="project" value="UniProtKB-SubCell"/>
</dbReference>
<proteinExistence type="predicted"/>
<accession>I7J2M2</accession>
<keyword evidence="4" id="KW-0812">Transmembrane</keyword>
<dbReference type="SUPFAM" id="SSF54523">
    <property type="entry name" value="Pili subunits"/>
    <property type="match status" value="1"/>
</dbReference>
<dbReference type="Gene3D" id="3.30.1300.30">
    <property type="entry name" value="GSPII I/J protein-like"/>
    <property type="match status" value="1"/>
</dbReference>
<dbReference type="GO" id="GO:0009279">
    <property type="term" value="C:cell outer membrane"/>
    <property type="evidence" value="ECO:0007669"/>
    <property type="project" value="UniProtKB-SubCell"/>
</dbReference>
<dbReference type="InterPro" id="IPR005594">
    <property type="entry name" value="YadA_C"/>
</dbReference>
<keyword evidence="6" id="KW-0472">Membrane</keyword>
<dbReference type="KEGG" id="tat:KUM_1420"/>
<comment type="subcellular location">
    <subcellularLocation>
        <location evidence="2">Cell outer membrane</location>
    </subcellularLocation>
    <subcellularLocation>
        <location evidence="1">Cell surface</location>
    </subcellularLocation>
</comment>
<evidence type="ECO:0000259" key="8">
    <source>
        <dbReference type="Pfam" id="PF03895"/>
    </source>
</evidence>
<keyword evidence="5" id="KW-0732">Signal</keyword>